<comment type="subcellular location">
    <subcellularLocation>
        <location evidence="1">Nucleus</location>
    </subcellularLocation>
</comment>
<keyword evidence="2" id="KW-0677">Repeat</keyword>
<dbReference type="OMA" id="WNNNNHL"/>
<dbReference type="GO" id="GO:0003677">
    <property type="term" value="F:DNA binding"/>
    <property type="evidence" value="ECO:0007669"/>
    <property type="project" value="UniProtKB-KW"/>
</dbReference>
<dbReference type="Pfam" id="PF00249">
    <property type="entry name" value="Myb_DNA-binding"/>
    <property type="match status" value="1"/>
</dbReference>
<organism evidence="10 11">
    <name type="scientific">Macleaya cordata</name>
    <name type="common">Five-seeded plume-poppy</name>
    <name type="synonym">Bocconia cordata</name>
    <dbReference type="NCBI Taxonomy" id="56857"/>
    <lineage>
        <taxon>Eukaryota</taxon>
        <taxon>Viridiplantae</taxon>
        <taxon>Streptophyta</taxon>
        <taxon>Embryophyta</taxon>
        <taxon>Tracheophyta</taxon>
        <taxon>Spermatophyta</taxon>
        <taxon>Magnoliopsida</taxon>
        <taxon>Ranunculales</taxon>
        <taxon>Papaveraceae</taxon>
        <taxon>Papaveroideae</taxon>
        <taxon>Macleaya</taxon>
    </lineage>
</organism>
<keyword evidence="5" id="KW-0804">Transcription</keyword>
<dbReference type="EMBL" id="MVGT01001064">
    <property type="protein sequence ID" value="OVA13950.1"/>
    <property type="molecule type" value="Genomic_DNA"/>
</dbReference>
<dbReference type="CDD" id="cd00167">
    <property type="entry name" value="SANT"/>
    <property type="match status" value="1"/>
</dbReference>
<dbReference type="PROSITE" id="PS50090">
    <property type="entry name" value="MYB_LIKE"/>
    <property type="match status" value="1"/>
</dbReference>
<proteinExistence type="predicted"/>
<dbReference type="Proteomes" id="UP000195402">
    <property type="component" value="Unassembled WGS sequence"/>
</dbReference>
<sequence length="227" mass="25755">MARNRRIYRWAHIASHLPGRTDNEIKNYWNSWIKKKIRKPPSAPRPVPVSTTPNNNTDQLLQSTYNQVNLVNQEFSSKQPTVLLQETMSSSTTSCPLFMFDPDLNVDGIGFAQQEEHFVDTVGLNSSESYWHSNQHQIQSLPPPPMFTDDVRMNSNDGGEIRMLEYLQGQNDMFFMNEWVDHEPQQCPAAGFLMWEHFEAGQLGGEAIAEAASSNMGTILSSYPSSL</sequence>
<dbReference type="InterPro" id="IPR051953">
    <property type="entry name" value="Plant_SW-associated_TFs"/>
</dbReference>
<evidence type="ECO:0000256" key="3">
    <source>
        <dbReference type="ARBA" id="ARBA00023015"/>
    </source>
</evidence>
<dbReference type="OrthoDB" id="2143914at2759"/>
<feature type="compositionally biased region" description="Polar residues" evidence="7">
    <location>
        <begin position="49"/>
        <end position="58"/>
    </location>
</feature>
<comment type="caution">
    <text evidence="10">The sequence shown here is derived from an EMBL/GenBank/DDBJ whole genome shotgun (WGS) entry which is preliminary data.</text>
</comment>
<evidence type="ECO:0000256" key="2">
    <source>
        <dbReference type="ARBA" id="ARBA00022737"/>
    </source>
</evidence>
<evidence type="ECO:0000256" key="5">
    <source>
        <dbReference type="ARBA" id="ARBA00023163"/>
    </source>
</evidence>
<dbReference type="PANTHER" id="PTHR47997">
    <property type="entry name" value="MYB DOMAIN PROTEIN 55"/>
    <property type="match status" value="1"/>
</dbReference>
<evidence type="ECO:0000259" key="8">
    <source>
        <dbReference type="PROSITE" id="PS50090"/>
    </source>
</evidence>
<dbReference type="AlphaFoldDB" id="A0A200QU42"/>
<dbReference type="InterPro" id="IPR009057">
    <property type="entry name" value="Homeodomain-like_sf"/>
</dbReference>
<evidence type="ECO:0000256" key="4">
    <source>
        <dbReference type="ARBA" id="ARBA00023125"/>
    </source>
</evidence>
<accession>A0A200QU42</accession>
<dbReference type="InterPro" id="IPR001005">
    <property type="entry name" value="SANT/Myb"/>
</dbReference>
<protein>
    <submittedName>
        <fullName evidence="10">SANT/Myb domain</fullName>
    </submittedName>
</protein>
<dbReference type="PROSITE" id="PS51294">
    <property type="entry name" value="HTH_MYB"/>
    <property type="match status" value="1"/>
</dbReference>
<evidence type="ECO:0000313" key="11">
    <source>
        <dbReference type="Proteomes" id="UP000195402"/>
    </source>
</evidence>
<evidence type="ECO:0000313" key="10">
    <source>
        <dbReference type="EMBL" id="OVA13950.1"/>
    </source>
</evidence>
<keyword evidence="11" id="KW-1185">Reference proteome</keyword>
<dbReference type="SUPFAM" id="SSF46689">
    <property type="entry name" value="Homeodomain-like"/>
    <property type="match status" value="1"/>
</dbReference>
<feature type="region of interest" description="Disordered" evidence="7">
    <location>
        <begin position="38"/>
        <end position="58"/>
    </location>
</feature>
<gene>
    <name evidence="10" type="ORF">BVC80_1787g17</name>
</gene>
<keyword evidence="6" id="KW-0539">Nucleus</keyword>
<evidence type="ECO:0000259" key="9">
    <source>
        <dbReference type="PROSITE" id="PS51294"/>
    </source>
</evidence>
<dbReference type="InterPro" id="IPR017930">
    <property type="entry name" value="Myb_dom"/>
</dbReference>
<feature type="domain" description="Myb-like" evidence="8">
    <location>
        <begin position="9"/>
        <end position="33"/>
    </location>
</feature>
<evidence type="ECO:0000256" key="1">
    <source>
        <dbReference type="ARBA" id="ARBA00004123"/>
    </source>
</evidence>
<dbReference type="PANTHER" id="PTHR47997:SF31">
    <property type="entry name" value="MYB TRANSCRIPTION FACTOR"/>
    <property type="match status" value="1"/>
</dbReference>
<feature type="domain" description="HTH myb-type" evidence="9">
    <location>
        <begin position="1"/>
        <end position="37"/>
    </location>
</feature>
<keyword evidence="4" id="KW-0238">DNA-binding</keyword>
<keyword evidence="3" id="KW-0805">Transcription regulation</keyword>
<dbReference type="InParanoid" id="A0A200QU42"/>
<evidence type="ECO:0000256" key="7">
    <source>
        <dbReference type="SAM" id="MobiDB-lite"/>
    </source>
</evidence>
<dbReference type="Gene3D" id="1.10.10.60">
    <property type="entry name" value="Homeodomain-like"/>
    <property type="match status" value="1"/>
</dbReference>
<evidence type="ECO:0000256" key="6">
    <source>
        <dbReference type="ARBA" id="ARBA00023242"/>
    </source>
</evidence>
<dbReference type="GO" id="GO:0005634">
    <property type="term" value="C:nucleus"/>
    <property type="evidence" value="ECO:0007669"/>
    <property type="project" value="UniProtKB-SubCell"/>
</dbReference>
<reference evidence="10 11" key="1">
    <citation type="journal article" date="2017" name="Mol. Plant">
        <title>The Genome of Medicinal Plant Macleaya cordata Provides New Insights into Benzylisoquinoline Alkaloids Metabolism.</title>
        <authorList>
            <person name="Liu X."/>
            <person name="Liu Y."/>
            <person name="Huang P."/>
            <person name="Ma Y."/>
            <person name="Qing Z."/>
            <person name="Tang Q."/>
            <person name="Cao H."/>
            <person name="Cheng P."/>
            <person name="Zheng Y."/>
            <person name="Yuan Z."/>
            <person name="Zhou Y."/>
            <person name="Liu J."/>
            <person name="Tang Z."/>
            <person name="Zhuo Y."/>
            <person name="Zhang Y."/>
            <person name="Yu L."/>
            <person name="Huang J."/>
            <person name="Yang P."/>
            <person name="Peng Q."/>
            <person name="Zhang J."/>
            <person name="Jiang W."/>
            <person name="Zhang Z."/>
            <person name="Lin K."/>
            <person name="Ro D.K."/>
            <person name="Chen X."/>
            <person name="Xiong X."/>
            <person name="Shang Y."/>
            <person name="Huang S."/>
            <person name="Zeng J."/>
        </authorList>
    </citation>
    <scope>NUCLEOTIDE SEQUENCE [LARGE SCALE GENOMIC DNA]</scope>
    <source>
        <strain evidence="11">cv. BLH2017</strain>
        <tissue evidence="10">Root</tissue>
    </source>
</reference>
<name>A0A200QU42_MACCD</name>